<dbReference type="GO" id="GO:0030313">
    <property type="term" value="C:cell envelope"/>
    <property type="evidence" value="ECO:0007669"/>
    <property type="project" value="UniProtKB-SubCell"/>
</dbReference>
<dbReference type="GO" id="GO:0016829">
    <property type="term" value="F:lyase activity"/>
    <property type="evidence" value="ECO:0007669"/>
    <property type="project" value="InterPro"/>
</dbReference>
<sequence length="635" mass="70252">MKLRTASGFSLPLTVLFILCLWAGSCNDGSAQPHAVDEAYRLENPMTQEYLQANLNPATPRLILNEDRESLLREKLQSNPVVGNMYQALKLNAGQIRSQPLLEREMVGRRLLGTSREMLYRMNVLGMVYRMEEDPAVLERINEELQSVISFSDWNPSHFLDVAEMSLAVALAIDWVGDDLPASTVAQAKTALIEKGIKPSYNEEVTGWWITGDNNWNQVCHGGMIAAAIVVAGEAPELAARTISRALDGMPHALKEYGPDGVYPEGPTYWGYGTGFSVLTASMLESAFGTDFGLSGVPGFMESADFLLLSTAPSGMYFNFADSGDRRSANGNLTLAWFAAQTGNEIYFERERFLRDPREMGELTRHAGAGLVWLAQFNGGNEKELPRAWKGEGANPIVIFRGGVDDPREYFFGGKGGRGTVNHGNMDAGSFVFELDGVRWVVDPGNQSYHALEKTGFNLWGSCQECERWTLLTKNNYGHSTLTVNEALHNVDGFASLAGFDEGATPRASFEMSKVFGGQLEEARRTFVKENNRSLLIEDQLTLADSTELVTWQLMTTAEVVPTGRGAILRQEDKELNLEILSPEGLKVSVVSLDPPPLELDRQIDNLKRVEIRIPAWYFDGPEGEIRVRLWGASQ</sequence>
<dbReference type="EMBL" id="FQUS01000018">
    <property type="protein sequence ID" value="SHG06469.1"/>
    <property type="molecule type" value="Genomic_DNA"/>
</dbReference>
<feature type="domain" description="Heparinase II/III-like C-terminal" evidence="3">
    <location>
        <begin position="418"/>
        <end position="576"/>
    </location>
</feature>
<organism evidence="4 5">
    <name type="scientific">Fodinibius roseus</name>
    <dbReference type="NCBI Taxonomy" id="1194090"/>
    <lineage>
        <taxon>Bacteria</taxon>
        <taxon>Pseudomonadati</taxon>
        <taxon>Balneolota</taxon>
        <taxon>Balneolia</taxon>
        <taxon>Balneolales</taxon>
        <taxon>Balneolaceae</taxon>
        <taxon>Fodinibius</taxon>
    </lineage>
</organism>
<evidence type="ECO:0000259" key="3">
    <source>
        <dbReference type="Pfam" id="PF07940"/>
    </source>
</evidence>
<dbReference type="InterPro" id="IPR008929">
    <property type="entry name" value="Chondroitin_lyas"/>
</dbReference>
<name>A0A1M5GRV1_9BACT</name>
<dbReference type="SUPFAM" id="SSF48230">
    <property type="entry name" value="Chondroitin AC/alginate lyase"/>
    <property type="match status" value="1"/>
</dbReference>
<dbReference type="PANTHER" id="PTHR38045:SF1">
    <property type="entry name" value="HEPARINASE II_III-LIKE PROTEIN"/>
    <property type="match status" value="1"/>
</dbReference>
<dbReference type="STRING" id="1194090.SAMN05443144_11815"/>
<accession>A0A1M5GRV1</accession>
<feature type="chain" id="PRO_5009910549" evidence="2">
    <location>
        <begin position="32"/>
        <end position="635"/>
    </location>
</feature>
<feature type="signal peptide" evidence="2">
    <location>
        <begin position="1"/>
        <end position="31"/>
    </location>
</feature>
<protein>
    <submittedName>
        <fullName evidence="4">Heparinase II/III-like protein</fullName>
    </submittedName>
</protein>
<dbReference type="Proteomes" id="UP000184041">
    <property type="component" value="Unassembled WGS sequence"/>
</dbReference>
<dbReference type="PANTHER" id="PTHR38045">
    <property type="entry name" value="CHROMOSOME 1, WHOLE GENOME SHOTGUN SEQUENCE"/>
    <property type="match status" value="1"/>
</dbReference>
<evidence type="ECO:0000256" key="2">
    <source>
        <dbReference type="SAM" id="SignalP"/>
    </source>
</evidence>
<dbReference type="Pfam" id="PF07940">
    <property type="entry name" value="Hepar_II_III_C"/>
    <property type="match status" value="1"/>
</dbReference>
<dbReference type="PROSITE" id="PS51257">
    <property type="entry name" value="PROKAR_LIPOPROTEIN"/>
    <property type="match status" value="1"/>
</dbReference>
<dbReference type="AlphaFoldDB" id="A0A1M5GRV1"/>
<dbReference type="Gene3D" id="2.70.98.70">
    <property type="match status" value="1"/>
</dbReference>
<reference evidence="4 5" key="1">
    <citation type="submission" date="2016-11" db="EMBL/GenBank/DDBJ databases">
        <authorList>
            <person name="Jaros S."/>
            <person name="Januszkiewicz K."/>
            <person name="Wedrychowicz H."/>
        </authorList>
    </citation>
    <scope>NUCLEOTIDE SEQUENCE [LARGE SCALE GENOMIC DNA]</scope>
    <source>
        <strain evidence="4 5">DSM 21986</strain>
    </source>
</reference>
<evidence type="ECO:0000313" key="4">
    <source>
        <dbReference type="EMBL" id="SHG06469.1"/>
    </source>
</evidence>
<evidence type="ECO:0000256" key="1">
    <source>
        <dbReference type="ARBA" id="ARBA00004196"/>
    </source>
</evidence>
<comment type="subcellular location">
    <subcellularLocation>
        <location evidence="1">Cell envelope</location>
    </subcellularLocation>
</comment>
<proteinExistence type="predicted"/>
<gene>
    <name evidence="4" type="ORF">SAMN05443144_11815</name>
</gene>
<keyword evidence="5" id="KW-1185">Reference proteome</keyword>
<dbReference type="InterPro" id="IPR012480">
    <property type="entry name" value="Hepar_II_III_C"/>
</dbReference>
<dbReference type="OrthoDB" id="175534at2"/>
<evidence type="ECO:0000313" key="5">
    <source>
        <dbReference type="Proteomes" id="UP000184041"/>
    </source>
</evidence>
<keyword evidence="2" id="KW-0732">Signal</keyword>
<dbReference type="RefSeq" id="WP_084088343.1">
    <property type="nucleotide sequence ID" value="NZ_FQUS01000018.1"/>
</dbReference>
<dbReference type="Gene3D" id="1.50.10.100">
    <property type="entry name" value="Chondroitin AC/alginate lyase"/>
    <property type="match status" value="1"/>
</dbReference>